<keyword evidence="2" id="KW-0813">Transport</keyword>
<dbReference type="Proteomes" id="UP000675664">
    <property type="component" value="Unassembled WGS sequence"/>
</dbReference>
<dbReference type="RefSeq" id="WP_227018500.1">
    <property type="nucleotide sequence ID" value="NZ_JAGSND010000006.1"/>
</dbReference>
<reference evidence="6" key="2">
    <citation type="submission" date="2021-04" db="EMBL/GenBank/DDBJ databases">
        <authorList>
            <person name="Liu J."/>
        </authorList>
    </citation>
    <scope>NUCLEOTIDE SEQUENCE</scope>
    <source>
        <strain evidence="6">BAD-6</strain>
    </source>
</reference>
<evidence type="ECO:0000256" key="3">
    <source>
        <dbReference type="ARBA" id="ARBA00022741"/>
    </source>
</evidence>
<dbReference type="EMBL" id="JAGSND010000006">
    <property type="protein sequence ID" value="MBR0598373.1"/>
    <property type="molecule type" value="Genomic_DNA"/>
</dbReference>
<dbReference type="InterPro" id="IPR003439">
    <property type="entry name" value="ABC_transporter-like_ATP-bd"/>
</dbReference>
<comment type="similarity">
    <text evidence="1">Belongs to the ABC transporter superfamily.</text>
</comment>
<evidence type="ECO:0000256" key="4">
    <source>
        <dbReference type="ARBA" id="ARBA00022840"/>
    </source>
</evidence>
<dbReference type="Gene3D" id="3.40.50.300">
    <property type="entry name" value="P-loop containing nucleotide triphosphate hydrolases"/>
    <property type="match status" value="1"/>
</dbReference>
<evidence type="ECO:0000256" key="2">
    <source>
        <dbReference type="ARBA" id="ARBA00022448"/>
    </source>
</evidence>
<dbReference type="Pfam" id="PF00005">
    <property type="entry name" value="ABC_tran"/>
    <property type="match status" value="1"/>
</dbReference>
<comment type="caution">
    <text evidence="6">The sequence shown here is derived from an EMBL/GenBank/DDBJ whole genome shotgun (WGS) entry which is preliminary data.</text>
</comment>
<dbReference type="AlphaFoldDB" id="A0A8J8B165"/>
<dbReference type="PANTHER" id="PTHR43335:SF4">
    <property type="entry name" value="ABC TRANSPORTER, ATP-BINDING PROTEIN"/>
    <property type="match status" value="1"/>
</dbReference>
<dbReference type="SUPFAM" id="SSF52540">
    <property type="entry name" value="P-loop containing nucleoside triphosphate hydrolases"/>
    <property type="match status" value="1"/>
</dbReference>
<evidence type="ECO:0000256" key="1">
    <source>
        <dbReference type="ARBA" id="ARBA00005417"/>
    </source>
</evidence>
<evidence type="ECO:0000313" key="6">
    <source>
        <dbReference type="EMBL" id="MBR0598373.1"/>
    </source>
</evidence>
<keyword evidence="7" id="KW-1185">Reference proteome</keyword>
<name>A0A8J8B165_9FIRM</name>
<evidence type="ECO:0000259" key="5">
    <source>
        <dbReference type="PROSITE" id="PS50893"/>
    </source>
</evidence>
<keyword evidence="3" id="KW-0547">Nucleotide-binding</keyword>
<sequence length="325" mass="35821">MIEVKNLTKYYGKKMALDRVSFSVKDGEVLGLLGLNGAGKSTTMNILTGYIGATEGTVTVNGYDIMLEPMKAKSTIGYLPEQPPLYLDMKVREYLEFVCSLKKVRNKDVHIEEICRQVGITAVSNRLIKNLSKGYKQRVGLAQALAGNPKVLILDEPTAGLDPSQIIEIRTLIKELGKERTIIVSSHILPEIKEMCSRVVVLHQGKLIADDTPENLSRTITSPHQVTAWIKGSSEAVIQAVSAMAVPCHVKLLAEKETDVYEYELTGPEDQDIREAVFRTFAKADLPILSMKGNDFTLEEIFLKLIHQSPEKGGGKDAGNIRPGN</sequence>
<dbReference type="InterPro" id="IPR027417">
    <property type="entry name" value="P-loop_NTPase"/>
</dbReference>
<dbReference type="GO" id="GO:0016887">
    <property type="term" value="F:ATP hydrolysis activity"/>
    <property type="evidence" value="ECO:0007669"/>
    <property type="project" value="InterPro"/>
</dbReference>
<gene>
    <name evidence="6" type="ORF">KCX82_10840</name>
</gene>
<accession>A0A8J8B165</accession>
<dbReference type="SMART" id="SM00382">
    <property type="entry name" value="AAA"/>
    <property type="match status" value="1"/>
</dbReference>
<proteinExistence type="inferred from homology"/>
<dbReference type="PROSITE" id="PS50893">
    <property type="entry name" value="ABC_TRANSPORTER_2"/>
    <property type="match status" value="1"/>
</dbReference>
<protein>
    <submittedName>
        <fullName evidence="6">ATP-binding cassette domain-containing protein</fullName>
    </submittedName>
</protein>
<dbReference type="InterPro" id="IPR003593">
    <property type="entry name" value="AAA+_ATPase"/>
</dbReference>
<reference evidence="6" key="1">
    <citation type="submission" date="2021-04" db="EMBL/GenBank/DDBJ databases">
        <title>Sinoanaerobacter chloroacetimidivorans sp. nov., an obligate anaerobic bacterium isolated from anaerobic sludge.</title>
        <authorList>
            <person name="Bao Y."/>
        </authorList>
    </citation>
    <scope>NUCLEOTIDE SEQUENCE</scope>
    <source>
        <strain evidence="6">BAD-6</strain>
    </source>
</reference>
<feature type="domain" description="ABC transporter" evidence="5">
    <location>
        <begin position="2"/>
        <end position="229"/>
    </location>
</feature>
<dbReference type="GO" id="GO:0005524">
    <property type="term" value="F:ATP binding"/>
    <property type="evidence" value="ECO:0007669"/>
    <property type="project" value="UniProtKB-KW"/>
</dbReference>
<evidence type="ECO:0000313" key="7">
    <source>
        <dbReference type="Proteomes" id="UP000675664"/>
    </source>
</evidence>
<organism evidence="6 7">
    <name type="scientific">Sinanaerobacter chloroacetimidivorans</name>
    <dbReference type="NCBI Taxonomy" id="2818044"/>
    <lineage>
        <taxon>Bacteria</taxon>
        <taxon>Bacillati</taxon>
        <taxon>Bacillota</taxon>
        <taxon>Clostridia</taxon>
        <taxon>Peptostreptococcales</taxon>
        <taxon>Anaerovoracaceae</taxon>
        <taxon>Sinanaerobacter</taxon>
    </lineage>
</organism>
<dbReference type="PANTHER" id="PTHR43335">
    <property type="entry name" value="ABC TRANSPORTER, ATP-BINDING PROTEIN"/>
    <property type="match status" value="1"/>
</dbReference>
<keyword evidence="4 6" id="KW-0067">ATP-binding</keyword>